<organism evidence="3 4">
    <name type="scientific">Sphenodon punctatus</name>
    <name type="common">Tuatara</name>
    <name type="synonym">Hatteria punctata</name>
    <dbReference type="NCBI Taxonomy" id="8508"/>
    <lineage>
        <taxon>Eukaryota</taxon>
        <taxon>Metazoa</taxon>
        <taxon>Chordata</taxon>
        <taxon>Craniata</taxon>
        <taxon>Vertebrata</taxon>
        <taxon>Euteleostomi</taxon>
        <taxon>Lepidosauria</taxon>
        <taxon>Sphenodontia</taxon>
        <taxon>Sphenodontidae</taxon>
        <taxon>Sphenodon</taxon>
    </lineage>
</organism>
<proteinExistence type="predicted"/>
<dbReference type="OMA" id="FSQIEKX"/>
<evidence type="ECO:0000256" key="1">
    <source>
        <dbReference type="SAM" id="Coils"/>
    </source>
</evidence>
<feature type="coiled-coil region" evidence="1">
    <location>
        <begin position="213"/>
        <end position="240"/>
    </location>
</feature>
<keyword evidence="1" id="KW-0175">Coiled coil</keyword>
<dbReference type="InterPro" id="IPR038827">
    <property type="entry name" value="CCDC152"/>
</dbReference>
<evidence type="ECO:0000256" key="2">
    <source>
        <dbReference type="SAM" id="SignalP"/>
    </source>
</evidence>
<feature type="signal peptide" evidence="2">
    <location>
        <begin position="1"/>
        <end position="30"/>
    </location>
</feature>
<dbReference type="PANTHER" id="PTHR35253:SF1">
    <property type="entry name" value="COILED-COIL DOMAIN-CONTAINING PROTEIN 152"/>
    <property type="match status" value="1"/>
</dbReference>
<name>A0A8D0HLM4_SPHPU</name>
<keyword evidence="2" id="KW-0732">Signal</keyword>
<accession>A0A8D0HLM4</accession>
<sequence length="255" mass="30378">MKTKELLCISLAEILLIAQFSCSLLLKTNGSHCNFKCYYNEFYYKNDEEITNNFFPFFKKKKECATLQNVIKGLQQTIENQCNLRDENEKLKNGAHILEEKLKAHEQEYKNQIDKLAAEIKSKEEAQKLELAKINCDMNRKFEVKEEEHRALIEKKELEILELNRQRRTQDKEKQNEIIKLQTEFNAKLAKIQSKTTKSYPPDPTALPQNIYRRKLQHLQEEKNKEIEILRNTIRDLEQQFGRGGQDSHLKWRRF</sequence>
<dbReference type="Ensembl" id="ENSSPUT00000024182.1">
    <property type="protein sequence ID" value="ENSSPUP00000022679.1"/>
    <property type="gene ID" value="ENSSPUG00000017413.1"/>
</dbReference>
<keyword evidence="4" id="KW-1185">Reference proteome</keyword>
<feature type="coiled-coil region" evidence="1">
    <location>
        <begin position="88"/>
        <end position="173"/>
    </location>
</feature>
<feature type="chain" id="PRO_5034944665" evidence="2">
    <location>
        <begin position="31"/>
        <end position="255"/>
    </location>
</feature>
<gene>
    <name evidence="3" type="primary">CCDC152</name>
</gene>
<dbReference type="Proteomes" id="UP000694392">
    <property type="component" value="Unplaced"/>
</dbReference>
<reference evidence="3" key="2">
    <citation type="submission" date="2025-09" db="UniProtKB">
        <authorList>
            <consortium name="Ensembl"/>
        </authorList>
    </citation>
    <scope>IDENTIFICATION</scope>
</reference>
<reference evidence="3" key="1">
    <citation type="submission" date="2025-08" db="UniProtKB">
        <authorList>
            <consortium name="Ensembl"/>
        </authorList>
    </citation>
    <scope>IDENTIFICATION</scope>
</reference>
<evidence type="ECO:0000313" key="4">
    <source>
        <dbReference type="Proteomes" id="UP000694392"/>
    </source>
</evidence>
<evidence type="ECO:0000313" key="3">
    <source>
        <dbReference type="Ensembl" id="ENSSPUP00000022679.1"/>
    </source>
</evidence>
<dbReference type="GeneTree" id="ENSGT00390000010075"/>
<dbReference type="PANTHER" id="PTHR35253">
    <property type="entry name" value="COILED-COIL DOMAIN-CONTAINING PROTEIN 152"/>
    <property type="match status" value="1"/>
</dbReference>
<dbReference type="AlphaFoldDB" id="A0A8D0HLM4"/>
<protein>
    <submittedName>
        <fullName evidence="3">Coiled-coil domain containing 152</fullName>
    </submittedName>
</protein>